<dbReference type="Pfam" id="PF01475">
    <property type="entry name" value="FUR"/>
    <property type="match status" value="1"/>
</dbReference>
<keyword evidence="5" id="KW-0805">Transcription regulation</keyword>
<evidence type="ECO:0000256" key="1">
    <source>
        <dbReference type="ARBA" id="ARBA00007957"/>
    </source>
</evidence>
<gene>
    <name evidence="10" type="ordered locus">Selin_1166</name>
</gene>
<dbReference type="FunFam" id="1.10.10.10:FF:000051">
    <property type="entry name" value="Fur family transcriptional regulator"/>
    <property type="match status" value="1"/>
</dbReference>
<evidence type="ECO:0000256" key="6">
    <source>
        <dbReference type="ARBA" id="ARBA00023125"/>
    </source>
</evidence>
<comment type="cofactor">
    <cofactor evidence="8">
        <name>Zn(2+)</name>
        <dbReference type="ChEBI" id="CHEBI:29105"/>
    </cofactor>
    <text evidence="8">Binds 1 zinc ion per subunit.</text>
</comment>
<dbReference type="EMBL" id="CP002432">
    <property type="protein sequence ID" value="ADU65901.1"/>
    <property type="molecule type" value="Genomic_DNA"/>
</dbReference>
<dbReference type="PANTHER" id="PTHR33202">
    <property type="entry name" value="ZINC UPTAKE REGULATION PROTEIN"/>
    <property type="match status" value="1"/>
</dbReference>
<comment type="cofactor">
    <cofactor evidence="9">
        <name>Mn(2+)</name>
        <dbReference type="ChEBI" id="CHEBI:29035"/>
    </cofactor>
    <cofactor evidence="9">
        <name>Fe(2+)</name>
        <dbReference type="ChEBI" id="CHEBI:29033"/>
    </cofactor>
    <text evidence="9">Binds 1 Mn(2+) or Fe(2+) ion per subunit.</text>
</comment>
<dbReference type="Gene3D" id="3.30.1490.190">
    <property type="match status" value="1"/>
</dbReference>
<keyword evidence="9" id="KW-0408">Iron</keyword>
<evidence type="ECO:0000256" key="4">
    <source>
        <dbReference type="ARBA" id="ARBA00022833"/>
    </source>
</evidence>
<keyword evidence="2" id="KW-0678">Repressor</keyword>
<evidence type="ECO:0000313" key="11">
    <source>
        <dbReference type="Proteomes" id="UP000002572"/>
    </source>
</evidence>
<dbReference type="GO" id="GO:0000976">
    <property type="term" value="F:transcription cis-regulatory region binding"/>
    <property type="evidence" value="ECO:0007669"/>
    <property type="project" value="TreeGrafter"/>
</dbReference>
<evidence type="ECO:0000256" key="7">
    <source>
        <dbReference type="ARBA" id="ARBA00023163"/>
    </source>
</evidence>
<proteinExistence type="inferred from homology"/>
<dbReference type="InterPro" id="IPR043135">
    <property type="entry name" value="Fur_C"/>
</dbReference>
<evidence type="ECO:0000313" key="10">
    <source>
        <dbReference type="EMBL" id="ADU65901.1"/>
    </source>
</evidence>
<dbReference type="RefSeq" id="WP_013505782.1">
    <property type="nucleotide sequence ID" value="NC_014836.1"/>
</dbReference>
<feature type="binding site" evidence="8">
    <location>
        <position position="101"/>
    </location>
    <ligand>
        <name>Zn(2+)</name>
        <dbReference type="ChEBI" id="CHEBI:29105"/>
    </ligand>
</feature>
<feature type="binding site" evidence="8">
    <location>
        <position position="98"/>
    </location>
    <ligand>
        <name>Zn(2+)</name>
        <dbReference type="ChEBI" id="CHEBI:29105"/>
    </ligand>
</feature>
<evidence type="ECO:0000256" key="2">
    <source>
        <dbReference type="ARBA" id="ARBA00022491"/>
    </source>
</evidence>
<keyword evidence="7" id="KW-0804">Transcription</keyword>
<keyword evidence="3 8" id="KW-0479">Metal-binding</keyword>
<dbReference type="KEGG" id="din:Selin_1166"/>
<name>E6W4C7_DESIS</name>
<evidence type="ECO:0000256" key="5">
    <source>
        <dbReference type="ARBA" id="ARBA00023015"/>
    </source>
</evidence>
<dbReference type="PANTHER" id="PTHR33202:SF8">
    <property type="entry name" value="PEROXIDE-RESPONSIVE REPRESSOR PERR"/>
    <property type="match status" value="1"/>
</dbReference>
<evidence type="ECO:0000256" key="8">
    <source>
        <dbReference type="PIRSR" id="PIRSR602481-1"/>
    </source>
</evidence>
<dbReference type="HOGENOM" id="CLU_096072_4_2_0"/>
<accession>E6W4C7</accession>
<dbReference type="InParanoid" id="E6W4C7"/>
<dbReference type="GO" id="GO:0003700">
    <property type="term" value="F:DNA-binding transcription factor activity"/>
    <property type="evidence" value="ECO:0007669"/>
    <property type="project" value="InterPro"/>
</dbReference>
<dbReference type="STRING" id="653733.Selin_1166"/>
<dbReference type="Gene3D" id="1.10.10.10">
    <property type="entry name" value="Winged helix-like DNA-binding domain superfamily/Winged helix DNA-binding domain"/>
    <property type="match status" value="1"/>
</dbReference>
<dbReference type="InterPro" id="IPR002481">
    <property type="entry name" value="FUR"/>
</dbReference>
<dbReference type="CDD" id="cd07153">
    <property type="entry name" value="Fur_like"/>
    <property type="match status" value="1"/>
</dbReference>
<dbReference type="eggNOG" id="COG0735">
    <property type="taxonomic scope" value="Bacteria"/>
</dbReference>
<reference evidence="10 11" key="1">
    <citation type="submission" date="2010-12" db="EMBL/GenBank/DDBJ databases">
        <title>Complete sequence of Desulfurispirillum indicum S5.</title>
        <authorList>
            <consortium name="US DOE Joint Genome Institute"/>
            <person name="Lucas S."/>
            <person name="Copeland A."/>
            <person name="Lapidus A."/>
            <person name="Cheng J.-F."/>
            <person name="Goodwin L."/>
            <person name="Pitluck S."/>
            <person name="Chertkov O."/>
            <person name="Held B."/>
            <person name="Detter J.C."/>
            <person name="Han C."/>
            <person name="Tapia R."/>
            <person name="Land M."/>
            <person name="Hauser L."/>
            <person name="Kyrpides N."/>
            <person name="Ivanova N."/>
            <person name="Mikhailova N."/>
            <person name="Haggblom M."/>
            <person name="Rauschenbach I."/>
            <person name="Bini E."/>
            <person name="Woyke T."/>
        </authorList>
    </citation>
    <scope>NUCLEOTIDE SEQUENCE [LARGE SCALE GENOMIC DNA]</scope>
    <source>
        <strain evidence="11">ATCC BAA-1389 / DSM 22839 / S5</strain>
    </source>
</reference>
<dbReference type="Proteomes" id="UP000002572">
    <property type="component" value="Chromosome"/>
</dbReference>
<feature type="binding site" evidence="9">
    <location>
        <position position="130"/>
    </location>
    <ligand>
        <name>Fe cation</name>
        <dbReference type="ChEBI" id="CHEBI:24875"/>
    </ligand>
</feature>
<keyword evidence="4 8" id="KW-0862">Zinc</keyword>
<evidence type="ECO:0000256" key="3">
    <source>
        <dbReference type="ARBA" id="ARBA00022723"/>
    </source>
</evidence>
<keyword evidence="6" id="KW-0238">DNA-binding</keyword>
<protein>
    <submittedName>
        <fullName evidence="10">Ferric-uptake regulator</fullName>
    </submittedName>
</protein>
<dbReference type="InterPro" id="IPR036390">
    <property type="entry name" value="WH_DNA-bd_sf"/>
</dbReference>
<keyword evidence="11" id="KW-1185">Reference proteome</keyword>
<dbReference type="GO" id="GO:0045892">
    <property type="term" value="P:negative regulation of DNA-templated transcription"/>
    <property type="evidence" value="ECO:0007669"/>
    <property type="project" value="TreeGrafter"/>
</dbReference>
<feature type="binding site" evidence="8">
    <location>
        <position position="141"/>
    </location>
    <ligand>
        <name>Zn(2+)</name>
        <dbReference type="ChEBI" id="CHEBI:29105"/>
    </ligand>
</feature>
<sequence>MQTHKKSISEITSSLRDKGMKMTQQRRVILDVLRSTKQHPSAEWIYNQVRKIIPNVSLGTVYRNLNTLQQEGLVLEMNYGKGQSRYDGTVEPHYHVRCIQCGRIDDVEFDTYDHLHDQVESRTGFSISEHRLEFSGICPDCTKSV</sequence>
<dbReference type="FunCoup" id="E6W4C7">
    <property type="interactions" value="512"/>
</dbReference>
<comment type="similarity">
    <text evidence="1">Belongs to the Fur family.</text>
</comment>
<dbReference type="AlphaFoldDB" id="E6W4C7"/>
<feature type="binding site" evidence="8">
    <location>
        <position position="138"/>
    </location>
    <ligand>
        <name>Zn(2+)</name>
        <dbReference type="ChEBI" id="CHEBI:29105"/>
    </ligand>
</feature>
<organism evidence="10 11">
    <name type="scientific">Desulfurispirillum indicum (strain ATCC BAA-1389 / DSM 22839 / S5)</name>
    <dbReference type="NCBI Taxonomy" id="653733"/>
    <lineage>
        <taxon>Bacteria</taxon>
        <taxon>Pseudomonadati</taxon>
        <taxon>Chrysiogenota</taxon>
        <taxon>Chrysiogenia</taxon>
        <taxon>Chrysiogenales</taxon>
        <taxon>Chrysiogenaceae</taxon>
        <taxon>Desulfurispirillum</taxon>
    </lineage>
</organism>
<evidence type="ECO:0000256" key="9">
    <source>
        <dbReference type="PIRSR" id="PIRSR602481-2"/>
    </source>
</evidence>
<dbReference type="GO" id="GO:1900376">
    <property type="term" value="P:regulation of secondary metabolite biosynthetic process"/>
    <property type="evidence" value="ECO:0007669"/>
    <property type="project" value="TreeGrafter"/>
</dbReference>
<dbReference type="InterPro" id="IPR036388">
    <property type="entry name" value="WH-like_DNA-bd_sf"/>
</dbReference>
<dbReference type="SUPFAM" id="SSF46785">
    <property type="entry name" value="Winged helix' DNA-binding domain"/>
    <property type="match status" value="1"/>
</dbReference>
<dbReference type="GO" id="GO:0008270">
    <property type="term" value="F:zinc ion binding"/>
    <property type="evidence" value="ECO:0007669"/>
    <property type="project" value="TreeGrafter"/>
</dbReference>